<evidence type="ECO:0000259" key="4">
    <source>
        <dbReference type="PROSITE" id="PS50887"/>
    </source>
</evidence>
<comment type="catalytic activity">
    <reaction evidence="2">
        <text>2 GTP = 3',3'-c-di-GMP + 2 diphosphate</text>
        <dbReference type="Rhea" id="RHEA:24898"/>
        <dbReference type="ChEBI" id="CHEBI:33019"/>
        <dbReference type="ChEBI" id="CHEBI:37565"/>
        <dbReference type="ChEBI" id="CHEBI:58805"/>
        <dbReference type="EC" id="2.7.7.65"/>
    </reaction>
</comment>
<dbReference type="Proteomes" id="UP001063350">
    <property type="component" value="Chromosome"/>
</dbReference>
<evidence type="ECO:0000313" key="7">
    <source>
        <dbReference type="Proteomes" id="UP001063350"/>
    </source>
</evidence>
<feature type="domain" description="GGDEF" evidence="4">
    <location>
        <begin position="366"/>
        <end position="501"/>
    </location>
</feature>
<dbReference type="PROSITE" id="PS51833">
    <property type="entry name" value="HDOD"/>
    <property type="match status" value="1"/>
</dbReference>
<sequence length="508" mass="57179">MTTLQDFFAQKIKLPSPPAIALKILEAVRKDENSFEELAQIISADPALTARILKIANSALYGFPSPVKSLSQATALVGFNTLKNIALSFIIVQDMQRATVGGFDLNLFWRRAITAAVAAETLAEEIGYQDRDLFISALLQDIGVLILYLSDPVTYAAMQDEKRVSGLTTCEAERRQFGFDHTEVGSHLLSTWKLPESIWRPIRFHHSDIREDKYGDCALVLYLSDKVAAIYHGLHSNRKSMEVHELLAEAYQFSDEQSAALIDKVGEKAQEVMEMFSIDPGNMKPFSLIMQEANEELGRLNLSYAQLVLELKQAKQNAEQLAMELKLANDSLRKLAFRDGLTGLYNHRYFQEILEAELERSSRYNHPLSMILADIDHFKKVNDHFGHPAGDHVLKMVAEMLVSLVRRCDIVSRYGGEEFTIILPETGINSARILAQRIRRGIEQMHITYNDQKIPVTISCGIASTEVVNGNITRTELIERSDQALYRAKKSGRNRVEVDELATCVCND</sequence>
<name>A0A915UB21_9BACT</name>
<protein>
    <recommendedName>
        <fullName evidence="1">diguanylate cyclase</fullName>
        <ecNumber evidence="1">2.7.7.65</ecNumber>
    </recommendedName>
</protein>
<keyword evidence="7" id="KW-1185">Reference proteome</keyword>
<dbReference type="Gene3D" id="1.10.3210.10">
    <property type="entry name" value="Hypothetical protein af1432"/>
    <property type="match status" value="1"/>
</dbReference>
<dbReference type="SUPFAM" id="SSF55073">
    <property type="entry name" value="Nucleotide cyclase"/>
    <property type="match status" value="1"/>
</dbReference>
<dbReference type="InterPro" id="IPR029787">
    <property type="entry name" value="Nucleotide_cyclase"/>
</dbReference>
<dbReference type="SMART" id="SM00267">
    <property type="entry name" value="GGDEF"/>
    <property type="match status" value="1"/>
</dbReference>
<reference evidence="6" key="1">
    <citation type="submission" date="2020-12" db="EMBL/GenBank/DDBJ databases">
        <title>Desulfobium dissulfuricans gen. nov., sp. nov., a novel mesophilic, sulfate-reducing bacterium isolated from a deep-sea hydrothermal vent.</title>
        <authorList>
            <person name="Hashimoto Y."/>
            <person name="Tame A."/>
            <person name="Sawayama S."/>
            <person name="Miyazaki J."/>
            <person name="Takai K."/>
            <person name="Nakagawa S."/>
        </authorList>
    </citation>
    <scope>NUCLEOTIDE SEQUENCE</scope>
    <source>
        <strain evidence="6">GF1</strain>
    </source>
</reference>
<dbReference type="AlphaFoldDB" id="A0A915UB21"/>
<keyword evidence="3" id="KW-0175">Coiled coil</keyword>
<dbReference type="InterPro" id="IPR013976">
    <property type="entry name" value="HDOD"/>
</dbReference>
<gene>
    <name evidence="6" type="ORF">GF1_25810</name>
</gene>
<dbReference type="Pfam" id="PF00990">
    <property type="entry name" value="GGDEF"/>
    <property type="match status" value="1"/>
</dbReference>
<dbReference type="PANTHER" id="PTHR45138">
    <property type="entry name" value="REGULATORY COMPONENTS OF SENSORY TRANSDUCTION SYSTEM"/>
    <property type="match status" value="1"/>
</dbReference>
<dbReference type="GO" id="GO:0052621">
    <property type="term" value="F:diguanylate cyclase activity"/>
    <property type="evidence" value="ECO:0007669"/>
    <property type="project" value="UniProtKB-EC"/>
</dbReference>
<organism evidence="6 7">
    <name type="scientific">Desulfolithobacter dissulfuricans</name>
    <dbReference type="NCBI Taxonomy" id="2795293"/>
    <lineage>
        <taxon>Bacteria</taxon>
        <taxon>Pseudomonadati</taxon>
        <taxon>Thermodesulfobacteriota</taxon>
        <taxon>Desulfobulbia</taxon>
        <taxon>Desulfobulbales</taxon>
        <taxon>Desulfobulbaceae</taxon>
        <taxon>Desulfolithobacter</taxon>
    </lineage>
</organism>
<accession>A0A915UB21</accession>
<dbReference type="EMBL" id="AP024233">
    <property type="protein sequence ID" value="BCO10205.1"/>
    <property type="molecule type" value="Genomic_DNA"/>
</dbReference>
<dbReference type="Pfam" id="PF08668">
    <property type="entry name" value="HDOD"/>
    <property type="match status" value="1"/>
</dbReference>
<dbReference type="GO" id="GO:1902201">
    <property type="term" value="P:negative regulation of bacterial-type flagellum-dependent cell motility"/>
    <property type="evidence" value="ECO:0007669"/>
    <property type="project" value="TreeGrafter"/>
</dbReference>
<dbReference type="SUPFAM" id="SSF109604">
    <property type="entry name" value="HD-domain/PDEase-like"/>
    <property type="match status" value="1"/>
</dbReference>
<dbReference type="InterPro" id="IPR043128">
    <property type="entry name" value="Rev_trsase/Diguanyl_cyclase"/>
</dbReference>
<dbReference type="Gene3D" id="3.30.70.270">
    <property type="match status" value="1"/>
</dbReference>
<dbReference type="GO" id="GO:0005886">
    <property type="term" value="C:plasma membrane"/>
    <property type="evidence" value="ECO:0007669"/>
    <property type="project" value="TreeGrafter"/>
</dbReference>
<dbReference type="PROSITE" id="PS50887">
    <property type="entry name" value="GGDEF"/>
    <property type="match status" value="1"/>
</dbReference>
<evidence type="ECO:0000256" key="1">
    <source>
        <dbReference type="ARBA" id="ARBA00012528"/>
    </source>
</evidence>
<dbReference type="EC" id="2.7.7.65" evidence="1"/>
<dbReference type="GO" id="GO:0043709">
    <property type="term" value="P:cell adhesion involved in single-species biofilm formation"/>
    <property type="evidence" value="ECO:0007669"/>
    <property type="project" value="TreeGrafter"/>
</dbReference>
<evidence type="ECO:0000256" key="2">
    <source>
        <dbReference type="ARBA" id="ARBA00034247"/>
    </source>
</evidence>
<proteinExistence type="predicted"/>
<evidence type="ECO:0000313" key="6">
    <source>
        <dbReference type="EMBL" id="BCO10205.1"/>
    </source>
</evidence>
<dbReference type="InterPro" id="IPR000160">
    <property type="entry name" value="GGDEF_dom"/>
</dbReference>
<dbReference type="PANTHER" id="PTHR45138:SF9">
    <property type="entry name" value="DIGUANYLATE CYCLASE DGCM-RELATED"/>
    <property type="match status" value="1"/>
</dbReference>
<dbReference type="NCBIfam" id="TIGR00254">
    <property type="entry name" value="GGDEF"/>
    <property type="match status" value="1"/>
</dbReference>
<evidence type="ECO:0000259" key="5">
    <source>
        <dbReference type="PROSITE" id="PS51833"/>
    </source>
</evidence>
<dbReference type="FunFam" id="3.30.70.270:FF:000001">
    <property type="entry name" value="Diguanylate cyclase domain protein"/>
    <property type="match status" value="1"/>
</dbReference>
<dbReference type="KEGG" id="ddu:GF1_25810"/>
<dbReference type="RefSeq" id="WP_267926940.1">
    <property type="nucleotide sequence ID" value="NZ_AP024233.1"/>
</dbReference>
<dbReference type="InterPro" id="IPR050469">
    <property type="entry name" value="Diguanylate_Cyclase"/>
</dbReference>
<dbReference type="CDD" id="cd01949">
    <property type="entry name" value="GGDEF"/>
    <property type="match status" value="1"/>
</dbReference>
<feature type="domain" description="HDOD" evidence="5">
    <location>
        <begin position="14"/>
        <end position="208"/>
    </location>
</feature>
<evidence type="ECO:0000256" key="3">
    <source>
        <dbReference type="SAM" id="Coils"/>
    </source>
</evidence>
<feature type="coiled-coil region" evidence="3">
    <location>
        <begin position="290"/>
        <end position="335"/>
    </location>
</feature>